<organism evidence="2 3">
    <name type="scientific">Symbiodinium microadriaticum</name>
    <name type="common">Dinoflagellate</name>
    <name type="synonym">Zooxanthella microadriatica</name>
    <dbReference type="NCBI Taxonomy" id="2951"/>
    <lineage>
        <taxon>Eukaryota</taxon>
        <taxon>Sar</taxon>
        <taxon>Alveolata</taxon>
        <taxon>Dinophyceae</taxon>
        <taxon>Suessiales</taxon>
        <taxon>Symbiodiniaceae</taxon>
        <taxon>Symbiodinium</taxon>
    </lineage>
</organism>
<dbReference type="InterPro" id="IPR004860">
    <property type="entry name" value="LAGLIDADG_dom"/>
</dbReference>
<dbReference type="AlphaFoldDB" id="A0A1Q9DDN2"/>
<evidence type="ECO:0000259" key="1">
    <source>
        <dbReference type="Pfam" id="PF14528"/>
    </source>
</evidence>
<dbReference type="Pfam" id="PF14528">
    <property type="entry name" value="LAGLIDADG_3"/>
    <property type="match status" value="1"/>
</dbReference>
<dbReference type="GO" id="GO:0004519">
    <property type="term" value="F:endonuclease activity"/>
    <property type="evidence" value="ECO:0007669"/>
    <property type="project" value="InterPro"/>
</dbReference>
<sequence>MAARQLPGPRLGLRRRAGQAKQLLEEAHKEGFLKVPVSVTEEVGDGEGEKANPAKLVCKGPQLVLVSLRNICQGEEIFVSYINEIDDVLSRRYFLLESHGVKCLCPRCHANFSGVGGSVLNGWLCASCREPMSDEAFRQCLRQLQQLRVSGSGIDPDALRAVLSALQRIMAVQDPHDFVLVETSSVSCDHSVEDIQFVRPPGSKQSVQVLTGSRFSLPGVKAVLVPDALPETSGMETELCKELAVQRRVLQVPCGGRAAKRRLGPRSDGGYGADTNVDFEWELALPGCVCWQALLPQGRRKALGPGWWKEALLALAVGTTAYGSLAGVVRPQAETFRSLSVSPSDTPKAVQRKNKKLRAKLSKSPWPQLTCFEAQGRVYRLPLRAGSLNCTTSHWHDISIASRLRYLAGFFDGDGCVSCSGRFLSGCSLRIGQSYDQAAILMRFWETFAGSIGLNRGGLGMQKPLLRWTACGQSARIAAQLLAPHSMAKRKQLLLAAQWPDTPSERERCAAELRDLKDYDSAVPGECSWEYCAGFFDAEGYITQAPAGASLGLRIKQRHPKVLRSLRDFLAGTLGTDATLKTEASGYVLWICDQRDCRQVLQHMLRAGLLCKARQAILFLRLTPENAARISFKLALEARTGNQQFGRKLDASDRERARNIISAQAQAADLKRRGQYAKAAAKKHEAAVLKHADELLKARRENQILFEYLSKLQDLHDSSWHGPLAPGM</sequence>
<name>A0A1Q9DDN2_SYMMI</name>
<comment type="caution">
    <text evidence="2">The sequence shown here is derived from an EMBL/GenBank/DDBJ whole genome shotgun (WGS) entry which is preliminary data.</text>
</comment>
<dbReference type="Proteomes" id="UP000186817">
    <property type="component" value="Unassembled WGS sequence"/>
</dbReference>
<dbReference type="InterPro" id="IPR046341">
    <property type="entry name" value="SET_dom_sf"/>
</dbReference>
<keyword evidence="3" id="KW-1185">Reference proteome</keyword>
<dbReference type="EMBL" id="LSRX01000586">
    <property type="protein sequence ID" value="OLP93324.1"/>
    <property type="molecule type" value="Genomic_DNA"/>
</dbReference>
<protein>
    <recommendedName>
        <fullName evidence="1">Homing endonuclease LAGLIDADG domain-containing protein</fullName>
    </recommendedName>
</protein>
<dbReference type="SUPFAM" id="SSF55608">
    <property type="entry name" value="Homing endonucleases"/>
    <property type="match status" value="1"/>
</dbReference>
<dbReference type="Gene3D" id="3.10.28.10">
    <property type="entry name" value="Homing endonucleases"/>
    <property type="match status" value="2"/>
</dbReference>
<dbReference type="OrthoDB" id="5945798at2759"/>
<dbReference type="Gene3D" id="2.170.270.10">
    <property type="entry name" value="SET domain"/>
    <property type="match status" value="1"/>
</dbReference>
<gene>
    <name evidence="2" type="ORF">AK812_SmicGene24782</name>
</gene>
<feature type="domain" description="Homing endonuclease LAGLIDADG" evidence="1">
    <location>
        <begin position="532"/>
        <end position="601"/>
    </location>
</feature>
<accession>A0A1Q9DDN2</accession>
<reference evidence="2 3" key="1">
    <citation type="submission" date="2016-02" db="EMBL/GenBank/DDBJ databases">
        <title>Genome analysis of coral dinoflagellate symbionts highlights evolutionary adaptations to a symbiotic lifestyle.</title>
        <authorList>
            <person name="Aranda M."/>
            <person name="Li Y."/>
            <person name="Liew Y.J."/>
            <person name="Baumgarten S."/>
            <person name="Simakov O."/>
            <person name="Wilson M."/>
            <person name="Piel J."/>
            <person name="Ashoor H."/>
            <person name="Bougouffa S."/>
            <person name="Bajic V.B."/>
            <person name="Ryu T."/>
            <person name="Ravasi T."/>
            <person name="Bayer T."/>
            <person name="Micklem G."/>
            <person name="Kim H."/>
            <person name="Bhak J."/>
            <person name="Lajeunesse T.C."/>
            <person name="Voolstra C.R."/>
        </authorList>
    </citation>
    <scope>NUCLEOTIDE SEQUENCE [LARGE SCALE GENOMIC DNA]</scope>
    <source>
        <strain evidence="2 3">CCMP2467</strain>
    </source>
</reference>
<dbReference type="InterPro" id="IPR027434">
    <property type="entry name" value="Homing_endonucl"/>
</dbReference>
<proteinExistence type="predicted"/>
<evidence type="ECO:0000313" key="3">
    <source>
        <dbReference type="Proteomes" id="UP000186817"/>
    </source>
</evidence>
<dbReference type="SUPFAM" id="SSF82199">
    <property type="entry name" value="SET domain"/>
    <property type="match status" value="1"/>
</dbReference>
<evidence type="ECO:0000313" key="2">
    <source>
        <dbReference type="EMBL" id="OLP93324.1"/>
    </source>
</evidence>